<name>A0A4R7HZF4_9ACTN</name>
<gene>
    <name evidence="4" type="ORF">BDK89_1794</name>
</gene>
<keyword evidence="5" id="KW-1185">Reference proteome</keyword>
<dbReference type="Proteomes" id="UP000294558">
    <property type="component" value="Unassembled WGS sequence"/>
</dbReference>
<organism evidence="4 5">
    <name type="scientific">Ilumatobacter fluminis</name>
    <dbReference type="NCBI Taxonomy" id="467091"/>
    <lineage>
        <taxon>Bacteria</taxon>
        <taxon>Bacillati</taxon>
        <taxon>Actinomycetota</taxon>
        <taxon>Acidimicrobiia</taxon>
        <taxon>Acidimicrobiales</taxon>
        <taxon>Ilumatobacteraceae</taxon>
        <taxon>Ilumatobacter</taxon>
    </lineage>
</organism>
<reference evidence="4 5" key="1">
    <citation type="submission" date="2019-03" db="EMBL/GenBank/DDBJ databases">
        <title>Sequencing the genomes of 1000 actinobacteria strains.</title>
        <authorList>
            <person name="Klenk H.-P."/>
        </authorList>
    </citation>
    <scope>NUCLEOTIDE SEQUENCE [LARGE SCALE GENOMIC DNA]</scope>
    <source>
        <strain evidence="4 5">DSM 18936</strain>
    </source>
</reference>
<dbReference type="OrthoDB" id="5244075at2"/>
<evidence type="ECO:0000256" key="3">
    <source>
        <dbReference type="SAM" id="Phobius"/>
    </source>
</evidence>
<protein>
    <recommendedName>
        <fullName evidence="6">Cell division protein FtsL</fullName>
    </recommendedName>
</protein>
<dbReference type="AlphaFoldDB" id="A0A4R7HZF4"/>
<dbReference type="RefSeq" id="WP_133868606.1">
    <property type="nucleotide sequence ID" value="NZ_JAVJPS010000012.1"/>
</dbReference>
<keyword evidence="3" id="KW-1133">Transmembrane helix</keyword>
<evidence type="ECO:0000256" key="2">
    <source>
        <dbReference type="SAM" id="MobiDB-lite"/>
    </source>
</evidence>
<sequence>MASPLRSLTSIRSTPGRAAPQSSRSQRPDLRVVPGRRRFAWFAMFLMVLVTGLLLGATYLHTRIAERQLEIDRLDAAMRTAQEEFDVLRAERAVLRSPTRLADEATALGMHAGEESEFVPIDPMLLAVTIAQTGRLPTADAIDPGSYARLEPLDQFRLVKNVSQEAP</sequence>
<dbReference type="EMBL" id="SOAU01000001">
    <property type="protein sequence ID" value="TDT16210.1"/>
    <property type="molecule type" value="Genomic_DNA"/>
</dbReference>
<feature type="transmembrane region" description="Helical" evidence="3">
    <location>
        <begin position="39"/>
        <end position="60"/>
    </location>
</feature>
<comment type="caution">
    <text evidence="4">The sequence shown here is derived from an EMBL/GenBank/DDBJ whole genome shotgun (WGS) entry which is preliminary data.</text>
</comment>
<feature type="coiled-coil region" evidence="1">
    <location>
        <begin position="64"/>
        <end position="91"/>
    </location>
</feature>
<proteinExistence type="predicted"/>
<evidence type="ECO:0000313" key="4">
    <source>
        <dbReference type="EMBL" id="TDT16210.1"/>
    </source>
</evidence>
<evidence type="ECO:0008006" key="6">
    <source>
        <dbReference type="Google" id="ProtNLM"/>
    </source>
</evidence>
<evidence type="ECO:0000313" key="5">
    <source>
        <dbReference type="Proteomes" id="UP000294558"/>
    </source>
</evidence>
<feature type="compositionally biased region" description="Polar residues" evidence="2">
    <location>
        <begin position="1"/>
        <end position="13"/>
    </location>
</feature>
<keyword evidence="3" id="KW-0812">Transmembrane</keyword>
<feature type="region of interest" description="Disordered" evidence="2">
    <location>
        <begin position="1"/>
        <end position="28"/>
    </location>
</feature>
<keyword evidence="1" id="KW-0175">Coiled coil</keyword>
<accession>A0A4R7HZF4</accession>
<keyword evidence="3" id="KW-0472">Membrane</keyword>
<evidence type="ECO:0000256" key="1">
    <source>
        <dbReference type="SAM" id="Coils"/>
    </source>
</evidence>